<dbReference type="InterPro" id="IPR000276">
    <property type="entry name" value="GPCR_Rhodpsn"/>
</dbReference>
<dbReference type="PROSITE" id="PS50262">
    <property type="entry name" value="G_PROTEIN_RECEP_F1_2"/>
    <property type="match status" value="1"/>
</dbReference>
<dbReference type="CDD" id="cd00637">
    <property type="entry name" value="7tm_classA_rhodopsin-like"/>
    <property type="match status" value="1"/>
</dbReference>
<feature type="transmembrane region" description="Helical" evidence="5">
    <location>
        <begin position="101"/>
        <end position="122"/>
    </location>
</feature>
<name>A0A2G9V4Q3_TELCI</name>
<dbReference type="OrthoDB" id="2526284at2759"/>
<evidence type="ECO:0000256" key="2">
    <source>
        <dbReference type="ARBA" id="ARBA00022692"/>
    </source>
</evidence>
<evidence type="ECO:0000256" key="4">
    <source>
        <dbReference type="ARBA" id="ARBA00023136"/>
    </source>
</evidence>
<dbReference type="Gene3D" id="1.20.1070.10">
    <property type="entry name" value="Rhodopsin 7-helix transmembrane proteins"/>
    <property type="match status" value="1"/>
</dbReference>
<feature type="transmembrane region" description="Helical" evidence="5">
    <location>
        <begin position="24"/>
        <end position="42"/>
    </location>
</feature>
<dbReference type="InterPro" id="IPR017452">
    <property type="entry name" value="GPCR_Rhodpsn_7TM"/>
</dbReference>
<dbReference type="Proteomes" id="UP000230423">
    <property type="component" value="Unassembled WGS sequence"/>
</dbReference>
<dbReference type="EMBL" id="KZ344996">
    <property type="protein sequence ID" value="PIO77474.1"/>
    <property type="molecule type" value="Genomic_DNA"/>
</dbReference>
<keyword evidence="3 5" id="KW-1133">Transmembrane helix</keyword>
<dbReference type="Pfam" id="PF10320">
    <property type="entry name" value="7TM_GPCR_Srsx"/>
    <property type="match status" value="1"/>
</dbReference>
<evidence type="ECO:0000256" key="3">
    <source>
        <dbReference type="ARBA" id="ARBA00022989"/>
    </source>
</evidence>
<keyword evidence="4 5" id="KW-0472">Membrane</keyword>
<evidence type="ECO:0000313" key="7">
    <source>
        <dbReference type="EMBL" id="PIO77474.1"/>
    </source>
</evidence>
<feature type="transmembrane region" description="Helical" evidence="5">
    <location>
        <begin position="201"/>
        <end position="224"/>
    </location>
</feature>
<evidence type="ECO:0000259" key="6">
    <source>
        <dbReference type="PROSITE" id="PS50262"/>
    </source>
</evidence>
<evidence type="ECO:0000313" key="8">
    <source>
        <dbReference type="Proteomes" id="UP000230423"/>
    </source>
</evidence>
<sequence length="245" mass="27719">MTNRPVLCKLKSAHPHLILYDQGYLMSILCFLQIVCLISELGNLRVYWSRMAVDQAVCFRMIAVYLFSFIAQSVMYFMLSLDMLIAVVAPLKHKMWPTKPYIFLMCLPPALVAASAFVASYYRDSNPKVTCRPPTAVVHHVVVAYTIIVMVINTAAIAMILSLAFLVNKKGKEMRSSRHQGSRGEDSDTVSVTSRNRMIRVLTIVVGVFVCSSYLCVVSVHIALQMELEEDYHDYIMTFNSVIKF</sequence>
<gene>
    <name evidence="7" type="ORF">TELCIR_00422</name>
</gene>
<dbReference type="AlphaFoldDB" id="A0A2G9V4Q3"/>
<keyword evidence="8" id="KW-1185">Reference proteome</keyword>
<dbReference type="InterPro" id="IPR047130">
    <property type="entry name" value="7TM_GPCR_Srsx_nematod"/>
</dbReference>
<keyword evidence="2 5" id="KW-0812">Transmembrane</keyword>
<evidence type="ECO:0000256" key="1">
    <source>
        <dbReference type="ARBA" id="ARBA00004370"/>
    </source>
</evidence>
<feature type="domain" description="G-protein coupled receptors family 1 profile" evidence="6">
    <location>
        <begin position="48"/>
        <end position="210"/>
    </location>
</feature>
<organism evidence="7 8">
    <name type="scientific">Teladorsagia circumcincta</name>
    <name type="common">Brown stomach worm</name>
    <name type="synonym">Ostertagia circumcincta</name>
    <dbReference type="NCBI Taxonomy" id="45464"/>
    <lineage>
        <taxon>Eukaryota</taxon>
        <taxon>Metazoa</taxon>
        <taxon>Ecdysozoa</taxon>
        <taxon>Nematoda</taxon>
        <taxon>Chromadorea</taxon>
        <taxon>Rhabditida</taxon>
        <taxon>Rhabditina</taxon>
        <taxon>Rhabditomorpha</taxon>
        <taxon>Strongyloidea</taxon>
        <taxon>Trichostrongylidae</taxon>
        <taxon>Teladorsagia</taxon>
    </lineage>
</organism>
<dbReference type="GO" id="GO:0004930">
    <property type="term" value="F:G protein-coupled receptor activity"/>
    <property type="evidence" value="ECO:0007669"/>
    <property type="project" value="InterPro"/>
</dbReference>
<comment type="subcellular location">
    <subcellularLocation>
        <location evidence="1">Membrane</location>
    </subcellularLocation>
</comment>
<feature type="transmembrane region" description="Helical" evidence="5">
    <location>
        <begin position="142"/>
        <end position="167"/>
    </location>
</feature>
<protein>
    <recommendedName>
        <fullName evidence="6">G-protein coupled receptors family 1 profile domain-containing protein</fullName>
    </recommendedName>
</protein>
<reference evidence="7 8" key="1">
    <citation type="submission" date="2015-09" db="EMBL/GenBank/DDBJ databases">
        <title>Draft genome of the parasitic nematode Teladorsagia circumcincta isolate WARC Sus (inbred).</title>
        <authorList>
            <person name="Mitreva M."/>
        </authorList>
    </citation>
    <scope>NUCLEOTIDE SEQUENCE [LARGE SCALE GENOMIC DNA]</scope>
    <source>
        <strain evidence="7 8">S</strain>
    </source>
</reference>
<dbReference type="GO" id="GO:0016020">
    <property type="term" value="C:membrane"/>
    <property type="evidence" value="ECO:0007669"/>
    <property type="project" value="UniProtKB-SubCell"/>
</dbReference>
<evidence type="ECO:0000256" key="5">
    <source>
        <dbReference type="SAM" id="Phobius"/>
    </source>
</evidence>
<feature type="transmembrane region" description="Helical" evidence="5">
    <location>
        <begin position="62"/>
        <end position="89"/>
    </location>
</feature>
<dbReference type="SMART" id="SM01381">
    <property type="entry name" value="7TM_GPCR_Srsx"/>
    <property type="match status" value="1"/>
</dbReference>
<dbReference type="PANTHER" id="PTHR23360">
    <property type="entry name" value="G-PROTEIN COUPLED RECEPTORS FAMILY 1 PROFILE DOMAIN-CONTAINING PROTEIN-RELATED"/>
    <property type="match status" value="1"/>
</dbReference>
<accession>A0A2G9V4Q3</accession>
<proteinExistence type="predicted"/>
<dbReference type="InterPro" id="IPR019424">
    <property type="entry name" value="7TM_GPCR_Srsx"/>
</dbReference>
<dbReference type="SUPFAM" id="SSF81321">
    <property type="entry name" value="Family A G protein-coupled receptor-like"/>
    <property type="match status" value="1"/>
</dbReference>